<evidence type="ECO:0000313" key="4">
    <source>
        <dbReference type="EMBL" id="ANH36812.1"/>
    </source>
</evidence>
<protein>
    <submittedName>
        <fullName evidence="4">FHA domain protein</fullName>
    </submittedName>
</protein>
<dbReference type="EMBL" id="CP015079">
    <property type="protein sequence ID" value="ANH36812.1"/>
    <property type="molecule type" value="Genomic_DNA"/>
</dbReference>
<feature type="compositionally biased region" description="Basic and acidic residues" evidence="2">
    <location>
        <begin position="214"/>
        <end position="227"/>
    </location>
</feature>
<reference evidence="4 5" key="1">
    <citation type="submission" date="2016-03" db="EMBL/GenBank/DDBJ databases">
        <title>Complete genome sequence of a soil Actinobacterium, Nocardioides dokdonensis FR1436.</title>
        <authorList>
            <person name="Kwon S.-K."/>
            <person name="Kim K."/>
            <person name="Kim J.F."/>
        </authorList>
    </citation>
    <scope>NUCLEOTIDE SEQUENCE [LARGE SCALE GENOMIC DNA]</scope>
    <source>
        <strain evidence="4 5">FR1436</strain>
    </source>
</reference>
<dbReference type="KEGG" id="ndk:I601_0359"/>
<dbReference type="Gene3D" id="3.40.50.300">
    <property type="entry name" value="P-loop containing nucleotide triphosphate hydrolases"/>
    <property type="match status" value="1"/>
</dbReference>
<evidence type="ECO:0000256" key="1">
    <source>
        <dbReference type="ARBA" id="ARBA00022553"/>
    </source>
</evidence>
<dbReference type="Pfam" id="PF00498">
    <property type="entry name" value="FHA"/>
    <property type="match status" value="1"/>
</dbReference>
<dbReference type="PROSITE" id="PS50006">
    <property type="entry name" value="FHA_DOMAIN"/>
    <property type="match status" value="1"/>
</dbReference>
<dbReference type="AlphaFoldDB" id="A0A1A9GGP4"/>
<dbReference type="InterPro" id="IPR027417">
    <property type="entry name" value="P-loop_NTPase"/>
</dbReference>
<dbReference type="RefSeq" id="WP_068105633.1">
    <property type="nucleotide sequence ID" value="NZ_CP015079.1"/>
</dbReference>
<dbReference type="CDD" id="cd00060">
    <property type="entry name" value="FHA"/>
    <property type="match status" value="1"/>
</dbReference>
<proteinExistence type="predicted"/>
<dbReference type="SUPFAM" id="SSF49879">
    <property type="entry name" value="SMAD/FHA domain"/>
    <property type="match status" value="1"/>
</dbReference>
<evidence type="ECO:0000259" key="3">
    <source>
        <dbReference type="PROSITE" id="PS50006"/>
    </source>
</evidence>
<dbReference type="InterPro" id="IPR008984">
    <property type="entry name" value="SMAD_FHA_dom_sf"/>
</dbReference>
<feature type="compositionally biased region" description="Basic residues" evidence="2">
    <location>
        <begin position="229"/>
        <end position="239"/>
    </location>
</feature>
<name>A0A1A9GGP4_9ACTN</name>
<accession>A0A1A9GGP4</accession>
<dbReference type="Proteomes" id="UP000077868">
    <property type="component" value="Chromosome"/>
</dbReference>
<feature type="region of interest" description="Disordered" evidence="2">
    <location>
        <begin position="160"/>
        <end position="182"/>
    </location>
</feature>
<dbReference type="PATRIC" id="fig|1300347.3.peg.359"/>
<organism evidence="4 5">
    <name type="scientific">Nocardioides dokdonensis FR1436</name>
    <dbReference type="NCBI Taxonomy" id="1300347"/>
    <lineage>
        <taxon>Bacteria</taxon>
        <taxon>Bacillati</taxon>
        <taxon>Actinomycetota</taxon>
        <taxon>Actinomycetes</taxon>
        <taxon>Propionibacteriales</taxon>
        <taxon>Nocardioidaceae</taxon>
        <taxon>Nocardioides</taxon>
    </lineage>
</organism>
<evidence type="ECO:0000256" key="2">
    <source>
        <dbReference type="SAM" id="MobiDB-lite"/>
    </source>
</evidence>
<feature type="region of interest" description="Disordered" evidence="2">
    <location>
        <begin position="214"/>
        <end position="246"/>
    </location>
</feature>
<sequence>MRLRLSLVVGGTSIDVLLEAAPTTPAVELEAALRRLARVPLGPLLLDHPLRPVAGAPVDTWEPVATIADLGLLEGSRVVLGEHGVAPAVPPAPIMQPQPDREPLELHVVSGPDSGVVLVLPMGVHELGRSGARSWHDHSLSRRHCRVVVTPVSVAVTDLGSSNGTRLDGEPCPPHKSRSWSPGQVLAIGDSLVELRPAAATAVVRPVDGRVTWRRPDPAPRDAEPRPGRWPRRPARRLRGAVPGTAHDPALVGVTAGTLGRHLWARRDDPDALALRLGTTGATGQPVVQPLTGTGRPGVLGLAGPEQPVDAALRWWMLQLCVRHAPDDLEVAVLGPRAGPDWSWLRWLPHLRDAPGLLTAAGERPHRVLVLHGYADLTSPDDPADLVRRAAAAGVVVLATGEDVRSLPVACGAVVRVDEGQPSYASVTRTDGQGGSRVRLEGVGASWSDQVARSLAPLVPAGPGPTTDPTAGPPAGPPDGALRVQPLRWTGLPDSPPSSSRV</sequence>
<dbReference type="OrthoDB" id="9807790at2"/>
<feature type="region of interest" description="Disordered" evidence="2">
    <location>
        <begin position="456"/>
        <end position="502"/>
    </location>
</feature>
<dbReference type="STRING" id="1300347.I601_0359"/>
<keyword evidence="5" id="KW-1185">Reference proteome</keyword>
<keyword evidence="1" id="KW-0597">Phosphoprotein</keyword>
<feature type="domain" description="FHA" evidence="3">
    <location>
        <begin position="140"/>
        <end position="172"/>
    </location>
</feature>
<dbReference type="InterPro" id="IPR000253">
    <property type="entry name" value="FHA_dom"/>
</dbReference>
<gene>
    <name evidence="4" type="ORF">I601_0359</name>
</gene>
<dbReference type="Gene3D" id="2.60.200.20">
    <property type="match status" value="1"/>
</dbReference>
<evidence type="ECO:0000313" key="5">
    <source>
        <dbReference type="Proteomes" id="UP000077868"/>
    </source>
</evidence>